<protein>
    <submittedName>
        <fullName evidence="1">Uncharacterized protein</fullName>
    </submittedName>
</protein>
<gene>
    <name evidence="1" type="ORF">D915_009823</name>
</gene>
<comment type="caution">
    <text evidence="1">The sequence shown here is derived from an EMBL/GenBank/DDBJ whole genome shotgun (WGS) entry which is preliminary data.</text>
</comment>
<evidence type="ECO:0000313" key="2">
    <source>
        <dbReference type="Proteomes" id="UP000230066"/>
    </source>
</evidence>
<name>A0A4E0QWQ7_FASHE</name>
<sequence>MTNIGEILPFLLTKKRISQFYNGQQNQVHLQWDSIEMKDNNMQDSVVVVTLFVSIRLSNCAEMKNGDNISVLVNGALGGEPAYITIAVPVYRKEDTEKVDMNLKMMANCLDVYPGDTVDISATISHSSQSKAECDSITMVLHNGPWVSKVDLTSNGSEVLWKDNSDIRRFVQHISFARHRNHSYSCVFTWPIRARGLLVVPLIPVVKHEIPTQDIPLYGTVDKRDVYQYDPCQPPYLMGPAGGLTLPDWMLIWKRSFIHVGDKMVVCYPEDSWNDFRAPKMICYCVIERDPLAGFDLGNKVSQVITYQTEDNIFIGIEPQRQGWSMSTFRYETDGKHLQNATYLPWEETDKFNKNLVGKKCSAYTSGDWNFCYSGIFYKNKQVASWDDATDVKSATTN</sequence>
<dbReference type="AlphaFoldDB" id="A0A4E0QWQ7"/>
<keyword evidence="2" id="KW-1185">Reference proteome</keyword>
<evidence type="ECO:0000313" key="1">
    <source>
        <dbReference type="EMBL" id="THD19403.1"/>
    </source>
</evidence>
<reference evidence="1" key="1">
    <citation type="submission" date="2019-03" db="EMBL/GenBank/DDBJ databases">
        <title>Improved annotation for the trematode Fasciola hepatica.</title>
        <authorList>
            <person name="Choi Y.-J."/>
            <person name="Martin J."/>
            <person name="Mitreva M."/>
        </authorList>
    </citation>
    <scope>NUCLEOTIDE SEQUENCE [LARGE SCALE GENOMIC DNA]</scope>
</reference>
<proteinExistence type="predicted"/>
<dbReference type="Proteomes" id="UP000230066">
    <property type="component" value="Unassembled WGS sequence"/>
</dbReference>
<organism evidence="1 2">
    <name type="scientific">Fasciola hepatica</name>
    <name type="common">Liver fluke</name>
    <dbReference type="NCBI Taxonomy" id="6192"/>
    <lineage>
        <taxon>Eukaryota</taxon>
        <taxon>Metazoa</taxon>
        <taxon>Spiralia</taxon>
        <taxon>Lophotrochozoa</taxon>
        <taxon>Platyhelminthes</taxon>
        <taxon>Trematoda</taxon>
        <taxon>Digenea</taxon>
        <taxon>Plagiorchiida</taxon>
        <taxon>Echinostomata</taxon>
        <taxon>Echinostomatoidea</taxon>
        <taxon>Fasciolidae</taxon>
        <taxon>Fasciola</taxon>
    </lineage>
</organism>
<accession>A0A4E0QWQ7</accession>
<dbReference type="EMBL" id="JXXN02006510">
    <property type="protein sequence ID" value="THD19403.1"/>
    <property type="molecule type" value="Genomic_DNA"/>
</dbReference>